<evidence type="ECO:0000313" key="2">
    <source>
        <dbReference type="EMBL" id="TFK27550.1"/>
    </source>
</evidence>
<feature type="compositionally biased region" description="Acidic residues" evidence="1">
    <location>
        <begin position="540"/>
        <end position="560"/>
    </location>
</feature>
<gene>
    <name evidence="2" type="ORF">FA15DRAFT_158288</name>
</gene>
<dbReference type="EMBL" id="ML210163">
    <property type="protein sequence ID" value="TFK27550.1"/>
    <property type="molecule type" value="Genomic_DNA"/>
</dbReference>
<reference evidence="2 3" key="1">
    <citation type="journal article" date="2019" name="Nat. Ecol. Evol.">
        <title>Megaphylogeny resolves global patterns of mushroom evolution.</title>
        <authorList>
            <person name="Varga T."/>
            <person name="Krizsan K."/>
            <person name="Foldi C."/>
            <person name="Dima B."/>
            <person name="Sanchez-Garcia M."/>
            <person name="Sanchez-Ramirez S."/>
            <person name="Szollosi G.J."/>
            <person name="Szarkandi J.G."/>
            <person name="Papp V."/>
            <person name="Albert L."/>
            <person name="Andreopoulos W."/>
            <person name="Angelini C."/>
            <person name="Antonin V."/>
            <person name="Barry K.W."/>
            <person name="Bougher N.L."/>
            <person name="Buchanan P."/>
            <person name="Buyck B."/>
            <person name="Bense V."/>
            <person name="Catcheside P."/>
            <person name="Chovatia M."/>
            <person name="Cooper J."/>
            <person name="Damon W."/>
            <person name="Desjardin D."/>
            <person name="Finy P."/>
            <person name="Geml J."/>
            <person name="Haridas S."/>
            <person name="Hughes K."/>
            <person name="Justo A."/>
            <person name="Karasinski D."/>
            <person name="Kautmanova I."/>
            <person name="Kiss B."/>
            <person name="Kocsube S."/>
            <person name="Kotiranta H."/>
            <person name="LaButti K.M."/>
            <person name="Lechner B.E."/>
            <person name="Liimatainen K."/>
            <person name="Lipzen A."/>
            <person name="Lukacs Z."/>
            <person name="Mihaltcheva S."/>
            <person name="Morgado L.N."/>
            <person name="Niskanen T."/>
            <person name="Noordeloos M.E."/>
            <person name="Ohm R.A."/>
            <person name="Ortiz-Santana B."/>
            <person name="Ovrebo C."/>
            <person name="Racz N."/>
            <person name="Riley R."/>
            <person name="Savchenko A."/>
            <person name="Shiryaev A."/>
            <person name="Soop K."/>
            <person name="Spirin V."/>
            <person name="Szebenyi C."/>
            <person name="Tomsovsky M."/>
            <person name="Tulloss R.E."/>
            <person name="Uehling J."/>
            <person name="Grigoriev I.V."/>
            <person name="Vagvolgyi C."/>
            <person name="Papp T."/>
            <person name="Martin F.M."/>
            <person name="Miettinen O."/>
            <person name="Hibbett D.S."/>
            <person name="Nagy L.G."/>
        </authorList>
    </citation>
    <scope>NUCLEOTIDE SEQUENCE [LARGE SCALE GENOMIC DNA]</scope>
    <source>
        <strain evidence="2 3">CBS 121175</strain>
    </source>
</reference>
<protein>
    <recommendedName>
        <fullName evidence="4">F-box domain-containing protein</fullName>
    </recommendedName>
</protein>
<proteinExistence type="predicted"/>
<feature type="compositionally biased region" description="Acidic residues" evidence="1">
    <location>
        <begin position="513"/>
        <end position="532"/>
    </location>
</feature>
<sequence>MHLFLDSNSHAKEDQGQPSENGVSTASVVATLESESKGGYAYLQPGDDDHCALDLHRSQNVTKRSPNKARIDDMPTELLYGIFERTIPPTSLLHTKFRSFSSQNSFTRLLVKQKKDLLMVCRSWYDVGLSYLYEDVAIFWPTQAIKLLRTLEENSSMGNLIKTFYISCVATKYYECPQISSAIPAIFAMCPNLVETDIDSISLRALCPPNLTSTTWLPHSITHLALTCNTNMFDNHHADLSRSSIFDIIERLSTTLASLTLAIVINDFCSWFPSLDQSASAYRSSIEFPHLQSFSISNYSPGCLTHWVLPSLQRVTLINSMCGHWVGDHDNTNFIKSHGRNLKYLQLQGTLPMQLDQNMCPALEHIVGDPRDYDESVPFDSHSELRWIDLWVDLRPNRRRPRRFWPIVMGGQRPGLLPSLESLRERFPSLVGIRRLSHDFASDVPHLSLLFPPGPTTVGGKEGDFEVKFLDFHLRSRNGVVKFVRSRIRRDGRDDDQGFHPLAIERLRPEWPIVDDDEEREELAFEDSDEDGSSYVPSDPDTEDSDSDIEEDLISSDSDT</sequence>
<dbReference type="Proteomes" id="UP000307440">
    <property type="component" value="Unassembled WGS sequence"/>
</dbReference>
<feature type="region of interest" description="Disordered" evidence="1">
    <location>
        <begin position="513"/>
        <end position="560"/>
    </location>
</feature>
<accession>A0A5C3L497</accession>
<dbReference type="AlphaFoldDB" id="A0A5C3L497"/>
<keyword evidence="3" id="KW-1185">Reference proteome</keyword>
<evidence type="ECO:0000313" key="3">
    <source>
        <dbReference type="Proteomes" id="UP000307440"/>
    </source>
</evidence>
<name>A0A5C3L497_COPMA</name>
<evidence type="ECO:0008006" key="4">
    <source>
        <dbReference type="Google" id="ProtNLM"/>
    </source>
</evidence>
<dbReference type="OrthoDB" id="3258555at2759"/>
<evidence type="ECO:0000256" key="1">
    <source>
        <dbReference type="SAM" id="MobiDB-lite"/>
    </source>
</evidence>
<feature type="region of interest" description="Disordered" evidence="1">
    <location>
        <begin position="1"/>
        <end position="24"/>
    </location>
</feature>
<dbReference type="SUPFAM" id="SSF52047">
    <property type="entry name" value="RNI-like"/>
    <property type="match status" value="1"/>
</dbReference>
<organism evidence="2 3">
    <name type="scientific">Coprinopsis marcescibilis</name>
    <name type="common">Agaric fungus</name>
    <name type="synonym">Psathyrella marcescibilis</name>
    <dbReference type="NCBI Taxonomy" id="230819"/>
    <lineage>
        <taxon>Eukaryota</taxon>
        <taxon>Fungi</taxon>
        <taxon>Dikarya</taxon>
        <taxon>Basidiomycota</taxon>
        <taxon>Agaricomycotina</taxon>
        <taxon>Agaricomycetes</taxon>
        <taxon>Agaricomycetidae</taxon>
        <taxon>Agaricales</taxon>
        <taxon>Agaricineae</taxon>
        <taxon>Psathyrellaceae</taxon>
        <taxon>Coprinopsis</taxon>
    </lineage>
</organism>